<evidence type="ECO:0000313" key="5">
    <source>
        <dbReference type="EMBL" id="KAL3315163.1"/>
    </source>
</evidence>
<reference evidence="5 6" key="1">
    <citation type="submission" date="2024-11" db="EMBL/GenBank/DDBJ databases">
        <title>Adaptive evolution of stress response genes in parasites aligns with host niche diversity.</title>
        <authorList>
            <person name="Hahn C."/>
            <person name="Resl P."/>
        </authorList>
    </citation>
    <scope>NUCLEOTIDE SEQUENCE [LARGE SCALE GENOMIC DNA]</scope>
    <source>
        <strain evidence="5">EGGRZ-B1_66</strain>
        <tissue evidence="5">Body</tissue>
    </source>
</reference>
<evidence type="ECO:0000256" key="1">
    <source>
        <dbReference type="ARBA" id="ARBA00007209"/>
    </source>
</evidence>
<keyword evidence="6" id="KW-1185">Reference proteome</keyword>
<name>A0ABD2Q6X7_9PLAT</name>
<keyword evidence="3" id="KW-0969">Cilium</keyword>
<dbReference type="EMBL" id="JBJKFK010000810">
    <property type="protein sequence ID" value="KAL3315163.1"/>
    <property type="molecule type" value="Genomic_DNA"/>
</dbReference>
<keyword evidence="3" id="KW-0966">Cell projection</keyword>
<dbReference type="Proteomes" id="UP001626550">
    <property type="component" value="Unassembled WGS sequence"/>
</dbReference>
<dbReference type="Pfam" id="PF03148">
    <property type="entry name" value="Tektin"/>
    <property type="match status" value="1"/>
</dbReference>
<keyword evidence="3" id="KW-0282">Flagellum</keyword>
<dbReference type="GO" id="GO:0060271">
    <property type="term" value="P:cilium assembly"/>
    <property type="evidence" value="ECO:0007669"/>
    <property type="project" value="UniProtKB-UniRule"/>
</dbReference>
<dbReference type="PANTHER" id="PTHR19960">
    <property type="entry name" value="TEKTIN"/>
    <property type="match status" value="1"/>
</dbReference>
<dbReference type="AlphaFoldDB" id="A0ABD2Q6X7"/>
<sequence>MHSYFNASPIVRTRSSSSITDDFSAMKNALRVNPLTNSSKLRRTNSIGHAINYYNPASLSAFQAIRETDQRTKVRQNLATTKLRERTQDIDYWRSELNSEIRAMELEQNQIKEVLSLMEMALAHTARPMQISEECLMHREKRVGIDQVKDEVERSLGELDEADICFVKKNRLNRAAQHEMEKDVKDKMNAYEIDTRIYTLNHLSPGLALFPGVELTDNTLSVPKSWIRFTQENLARSQRQRANSERLRCSMDNLMRQISGSIHNQFALVNNALATRIQETSDARDKLRASLQAANLEKFDVENAIQVLKRSMEEKIPPLKLAETRLEERTRRLNVEACRDVPMKVLQREVVEIRDSMRALKAKLREAEVILARLNKSISSLQNEINVKENSLIIDQKMCLGMRKSFPLGEKRNHMFSLPVSY</sequence>
<evidence type="ECO:0000256" key="4">
    <source>
        <dbReference type="SAM" id="Coils"/>
    </source>
</evidence>
<evidence type="ECO:0000256" key="3">
    <source>
        <dbReference type="RuleBase" id="RU367040"/>
    </source>
</evidence>
<keyword evidence="2" id="KW-0963">Cytoplasm</keyword>
<accession>A0ABD2Q6X7</accession>
<organism evidence="5 6">
    <name type="scientific">Cichlidogyrus casuarinus</name>
    <dbReference type="NCBI Taxonomy" id="1844966"/>
    <lineage>
        <taxon>Eukaryota</taxon>
        <taxon>Metazoa</taxon>
        <taxon>Spiralia</taxon>
        <taxon>Lophotrochozoa</taxon>
        <taxon>Platyhelminthes</taxon>
        <taxon>Monogenea</taxon>
        <taxon>Monopisthocotylea</taxon>
        <taxon>Dactylogyridea</taxon>
        <taxon>Ancyrocephalidae</taxon>
        <taxon>Cichlidogyrus</taxon>
    </lineage>
</organism>
<gene>
    <name evidence="5" type="primary">TEKT5</name>
    <name evidence="5" type="ORF">Ciccas_006210</name>
</gene>
<dbReference type="InterPro" id="IPR048256">
    <property type="entry name" value="Tektin-like"/>
</dbReference>
<dbReference type="GO" id="GO:0005930">
    <property type="term" value="C:axoneme"/>
    <property type="evidence" value="ECO:0007669"/>
    <property type="project" value="UniProtKB-SubCell"/>
</dbReference>
<dbReference type="GO" id="GO:0015630">
    <property type="term" value="C:microtubule cytoskeleton"/>
    <property type="evidence" value="ECO:0007669"/>
    <property type="project" value="UniProtKB-UniRule"/>
</dbReference>
<proteinExistence type="inferred from homology"/>
<comment type="caution">
    <text evidence="5">The sequence shown here is derived from an EMBL/GenBank/DDBJ whole genome shotgun (WGS) entry which is preliminary data.</text>
</comment>
<dbReference type="GO" id="GO:0060294">
    <property type="term" value="P:cilium movement involved in cell motility"/>
    <property type="evidence" value="ECO:0007669"/>
    <property type="project" value="UniProtKB-UniRule"/>
</dbReference>
<comment type="subcellular location">
    <subcellularLocation>
        <location evidence="3">Cytoplasm</location>
        <location evidence="3">Cytoskeleton</location>
        <location evidence="3">Cilium axoneme</location>
    </subcellularLocation>
</comment>
<dbReference type="InterPro" id="IPR000435">
    <property type="entry name" value="Tektins"/>
</dbReference>
<dbReference type="PANTHER" id="PTHR19960:SF11">
    <property type="entry name" value="TEKTIN"/>
    <property type="match status" value="1"/>
</dbReference>
<dbReference type="PRINTS" id="PR00511">
    <property type="entry name" value="TEKTIN"/>
</dbReference>
<comment type="similarity">
    <text evidence="1 3">Belongs to the tektin family.</text>
</comment>
<evidence type="ECO:0000313" key="6">
    <source>
        <dbReference type="Proteomes" id="UP001626550"/>
    </source>
</evidence>
<feature type="coiled-coil region" evidence="4">
    <location>
        <begin position="343"/>
        <end position="391"/>
    </location>
</feature>
<protein>
    <recommendedName>
        <fullName evidence="3">Tektin</fullName>
    </recommendedName>
</protein>
<evidence type="ECO:0000256" key="2">
    <source>
        <dbReference type="ARBA" id="ARBA00022490"/>
    </source>
</evidence>
<keyword evidence="4" id="KW-0175">Coiled coil</keyword>